<sequence>MKYTKLLYKAKPLKISILFRECHYLGICIVIWLAVFSSNSALQAAQLCGIDSTNSTKICLILGDNTSLVSVSWSGRS</sequence>
<dbReference type="Proteomes" id="UP000244792">
    <property type="component" value="Chromosome"/>
</dbReference>
<reference evidence="1 2" key="1">
    <citation type="submission" date="2017-04" db="EMBL/GenBank/DDBJ databases">
        <title>Genomic insights into metabolism of Thermodesulfobium acidiphilum.</title>
        <authorList>
            <person name="Toshchakov S.V."/>
            <person name="Frolov E.N."/>
            <person name="Kublanov I.V."/>
            <person name="Samarov N.I."/>
            <person name="Novikov A."/>
            <person name="Lebedinsky A.V."/>
            <person name="Bonch-Osmolovskaya E.A."/>
            <person name="Chernyh N.A."/>
        </authorList>
    </citation>
    <scope>NUCLEOTIDE SEQUENCE [LARGE SCALE GENOMIC DNA]</scope>
    <source>
        <strain evidence="1 2">3127-1</strain>
    </source>
</reference>
<protein>
    <submittedName>
        <fullName evidence="1">Uncharacterized protein</fullName>
    </submittedName>
</protein>
<proteinExistence type="predicted"/>
<gene>
    <name evidence="1" type="ORF">TDSAC_1439</name>
</gene>
<name>A0A2R4W1W5_THEAF</name>
<dbReference type="EMBL" id="CP020921">
    <property type="protein sequence ID" value="AWB10779.1"/>
    <property type="molecule type" value="Genomic_DNA"/>
</dbReference>
<organism evidence="1 2">
    <name type="scientific">Thermodesulfobium acidiphilum</name>
    <dbReference type="NCBI Taxonomy" id="1794699"/>
    <lineage>
        <taxon>Bacteria</taxon>
        <taxon>Pseudomonadati</taxon>
        <taxon>Thermodesulfobiota</taxon>
        <taxon>Thermodesulfobiia</taxon>
        <taxon>Thermodesulfobiales</taxon>
        <taxon>Thermodesulfobiaceae</taxon>
        <taxon>Thermodesulfobium</taxon>
    </lineage>
</organism>
<dbReference type="KEGG" id="taci:TDSAC_1439"/>
<dbReference type="AlphaFoldDB" id="A0A2R4W1W5"/>
<keyword evidence="2" id="KW-1185">Reference proteome</keyword>
<evidence type="ECO:0000313" key="1">
    <source>
        <dbReference type="EMBL" id="AWB10779.1"/>
    </source>
</evidence>
<accession>A0A2R4W1W5</accession>
<evidence type="ECO:0000313" key="2">
    <source>
        <dbReference type="Proteomes" id="UP000244792"/>
    </source>
</evidence>